<dbReference type="SMART" id="SM00248">
    <property type="entry name" value="ANK"/>
    <property type="match status" value="2"/>
</dbReference>
<evidence type="ECO:0000256" key="4">
    <source>
        <dbReference type="ARBA" id="ARBA00023422"/>
    </source>
</evidence>
<comment type="caution">
    <text evidence="8">The sequence shown here is derived from an EMBL/GenBank/DDBJ whole genome shotgun (WGS) entry which is preliminary data.</text>
</comment>
<dbReference type="Gene3D" id="3.40.50.300">
    <property type="entry name" value="P-loop containing nucleotide triphosphate hydrolases"/>
    <property type="match status" value="1"/>
</dbReference>
<name>A0A4V4J7H5_AURPU</name>
<organism evidence="8 9">
    <name type="scientific">Aureobasidium pullulans</name>
    <name type="common">Black yeast</name>
    <name type="synonym">Pullularia pullulans</name>
    <dbReference type="NCBI Taxonomy" id="5580"/>
    <lineage>
        <taxon>Eukaryota</taxon>
        <taxon>Fungi</taxon>
        <taxon>Dikarya</taxon>
        <taxon>Ascomycota</taxon>
        <taxon>Pezizomycotina</taxon>
        <taxon>Dothideomycetes</taxon>
        <taxon>Dothideomycetidae</taxon>
        <taxon>Dothideales</taxon>
        <taxon>Saccotheciaceae</taxon>
        <taxon>Aureobasidium</taxon>
    </lineage>
</organism>
<protein>
    <recommendedName>
        <fullName evidence="1">phospholipase A2</fullName>
        <ecNumber evidence="1">3.1.1.4</ecNumber>
    </recommendedName>
</protein>
<dbReference type="InterPro" id="IPR036770">
    <property type="entry name" value="Ankyrin_rpt-contain_sf"/>
</dbReference>
<dbReference type="AlphaFoldDB" id="A0A4V4J7H5"/>
<keyword evidence="6" id="KW-0442">Lipid degradation</keyword>
<dbReference type="InterPro" id="IPR002641">
    <property type="entry name" value="PNPLA_dom"/>
</dbReference>
<evidence type="ECO:0000259" key="7">
    <source>
        <dbReference type="PROSITE" id="PS51635"/>
    </source>
</evidence>
<sequence length="1261" mass="141507">MNAIDPDNPPKPCDYFDVIGGTSTGGLIAIMLGRLDMSVDECIKAYTELSATVFHKKHRIPVNIKGNLKERYDSKVLEQAIKQIIRDRNLDENTLLKDPQGTKVFVCCTSGETSQTSLLRSWYTSRGDPDLYRTVRIWEAARATSAASSFFDSISIGDPQQRFLDGGTGANNPVQHVWDEAADLLTSEESLSENVGCLISLGTGQPGYKPFEDTILGIGKTLLSIATETEASADKFHRAQSRLFEKKLCFRFNVPRGLGDIGLAETEQIATIKSMTADHLQSEAVQSVLRTCVERLRQRQSKSSVQKPTLLLESMNKIARDEDHDFELISQDSGWQLANSEDDSRGLLAQVSEYQPERAHHKIKLLKVSNTTQWIIKDFESFKSSIARPQTKQQPNQNCLWVSGIIGCGKTFLANTIIQILLDHHDKQSSRGFVAHVYFDSEKRDSLKATDLFRSYVKQFLRHLYTRQQKPPRAVILALRRMFGSRVTNPSCSEILRELLLPLISEVEGTVLVVDGLDLCARDEYLDALVCFASILEKTSAKVVICGRDELDIKSRLPGSIRLEVTAARNKDDIAVYVKHHVEKRSMYDGPISNNPNTVTQIIETLINKANGMFLWTRLQIDVLWDTCRTDAEIVVALRGLPKDLDETYEKCLERLRRKQEPYALRVLRYVYEAKNPLTVDALGEALATDPISGELQSKQIPPSRFIIECGANLVIFDEVERFLVPAHHSVRRFLNSSRAEVLEKLKFHVWDDAELKLGAMCITHLCWHMELALKEENRTHHELELTTLQMPSFSQMSRWARPSKALADDSQICPWNQGWIARDADIVWWAIDNSHVPLYDIAMERSTMLDGASRPDFTLPLAYHEGLLPLHLAAKRGSLDMFTRVARHCDIAAKAPSTGRTALHYAAEQGHSEIVKFLLQEDSGSVLLRGHDGHSVLSLAVKAQSFETIKVIESIWGRQVWQQHVIDEVLDALLIGERNLEFANHVLLKVTSVRGFSHSKLLTCVVKHDLASLVPDIVKAGVPLDTPISSKGISSRELYSDEPEIICAAIFFALEASTPDLAIALIMNGAGRHVDTNHNNQTWRPFHLALSRGWASLASLLLDSHLEQTPRPKLKLRISMTNPCVRWLGVVLRRGSIIGFNIASSSQDALVGQCYPNVLHVVKVQGADNDIHALEVELSLDRSFGFYLMIGTPETDFTAWRKRPIRSNRSQAGLQRIGTLVKISYNGAEKEYGGSSNPHNMHHIQLINNVMESAHFDGWL</sequence>
<reference evidence="8 9" key="1">
    <citation type="submission" date="2018-10" db="EMBL/GenBank/DDBJ databases">
        <title>Fifty Aureobasidium pullulans genomes reveal a recombining polyextremotolerant generalist.</title>
        <authorList>
            <person name="Gostincar C."/>
            <person name="Turk M."/>
            <person name="Zajc J."/>
            <person name="Gunde-Cimerman N."/>
        </authorList>
    </citation>
    <scope>NUCLEOTIDE SEQUENCE [LARGE SCALE GENOMIC DNA]</scope>
    <source>
        <strain evidence="8 9">EXF-9785</strain>
    </source>
</reference>
<dbReference type="InterPro" id="IPR016035">
    <property type="entry name" value="Acyl_Trfase/lysoPLipase"/>
</dbReference>
<dbReference type="PROSITE" id="PS50297">
    <property type="entry name" value="ANK_REP_REGION"/>
    <property type="match status" value="1"/>
</dbReference>
<dbReference type="GO" id="GO:0004623">
    <property type="term" value="F:phospholipase A2 activity"/>
    <property type="evidence" value="ECO:0007669"/>
    <property type="project" value="UniProtKB-EC"/>
</dbReference>
<dbReference type="Gene3D" id="1.25.40.20">
    <property type="entry name" value="Ankyrin repeat-containing domain"/>
    <property type="match status" value="1"/>
</dbReference>
<dbReference type="Pfam" id="PF01734">
    <property type="entry name" value="Patatin"/>
    <property type="match status" value="1"/>
</dbReference>
<dbReference type="Pfam" id="PF12796">
    <property type="entry name" value="Ank_2"/>
    <property type="match status" value="1"/>
</dbReference>
<accession>A0A4V4J7H5</accession>
<dbReference type="PROSITE" id="PS51635">
    <property type="entry name" value="PNPLA"/>
    <property type="match status" value="1"/>
</dbReference>
<feature type="short sequence motif" description="DGA/G" evidence="6">
    <location>
        <begin position="165"/>
        <end position="167"/>
    </location>
</feature>
<dbReference type="GO" id="GO:0046486">
    <property type="term" value="P:glycerolipid metabolic process"/>
    <property type="evidence" value="ECO:0007669"/>
    <property type="project" value="UniProtKB-ARBA"/>
</dbReference>
<evidence type="ECO:0000313" key="8">
    <source>
        <dbReference type="EMBL" id="THX36128.1"/>
    </source>
</evidence>
<dbReference type="PANTHER" id="PTHR10039:SF14">
    <property type="entry name" value="NACHT DOMAIN-CONTAINING PROTEIN"/>
    <property type="match status" value="1"/>
</dbReference>
<dbReference type="GO" id="GO:0016042">
    <property type="term" value="P:lipid catabolic process"/>
    <property type="evidence" value="ECO:0007669"/>
    <property type="project" value="UniProtKB-UniRule"/>
</dbReference>
<dbReference type="Pfam" id="PF24883">
    <property type="entry name" value="NPHP3_N"/>
    <property type="match status" value="1"/>
</dbReference>
<proteinExistence type="predicted"/>
<evidence type="ECO:0000256" key="2">
    <source>
        <dbReference type="ARBA" id="ARBA00022737"/>
    </source>
</evidence>
<comment type="caution">
    <text evidence="6">Lacks conserved residue(s) required for the propagation of feature annotation.</text>
</comment>
<dbReference type="PANTHER" id="PTHR10039">
    <property type="entry name" value="AMELOGENIN"/>
    <property type="match status" value="1"/>
</dbReference>
<keyword evidence="5" id="KW-0040">ANK repeat</keyword>
<feature type="active site" description="Proton acceptor" evidence="6">
    <location>
        <position position="165"/>
    </location>
</feature>
<evidence type="ECO:0000256" key="5">
    <source>
        <dbReference type="PROSITE-ProRule" id="PRU00023"/>
    </source>
</evidence>
<feature type="active site" description="Nucleophile" evidence="6">
    <location>
        <position position="23"/>
    </location>
</feature>
<dbReference type="CDD" id="cd07216">
    <property type="entry name" value="Pat17_PNPLA8_PNPLA9_like3"/>
    <property type="match status" value="1"/>
</dbReference>
<feature type="domain" description="PNPLA" evidence="7">
    <location>
        <begin position="1"/>
        <end position="178"/>
    </location>
</feature>
<gene>
    <name evidence="8" type="ORF">D6D10_06937</name>
</gene>
<feature type="short sequence motif" description="GXSXG" evidence="6">
    <location>
        <begin position="21"/>
        <end position="25"/>
    </location>
</feature>
<keyword evidence="6" id="KW-0378">Hydrolase</keyword>
<keyword evidence="2" id="KW-0677">Repeat</keyword>
<dbReference type="SUPFAM" id="SSF52151">
    <property type="entry name" value="FabD/lysophospholipase-like"/>
    <property type="match status" value="1"/>
</dbReference>
<evidence type="ECO:0000313" key="9">
    <source>
        <dbReference type="Proteomes" id="UP000308953"/>
    </source>
</evidence>
<comment type="catalytic activity">
    <reaction evidence="4">
        <text>a 1,2-diacyl-sn-glycero-3-phosphocholine + H2O = a 1-acyl-sn-glycero-3-phosphocholine + a fatty acid + H(+)</text>
        <dbReference type="Rhea" id="RHEA:15801"/>
        <dbReference type="ChEBI" id="CHEBI:15377"/>
        <dbReference type="ChEBI" id="CHEBI:15378"/>
        <dbReference type="ChEBI" id="CHEBI:28868"/>
        <dbReference type="ChEBI" id="CHEBI:57643"/>
        <dbReference type="ChEBI" id="CHEBI:58168"/>
        <dbReference type="EC" id="3.1.1.4"/>
    </reaction>
    <physiologicalReaction direction="left-to-right" evidence="4">
        <dbReference type="Rhea" id="RHEA:15802"/>
    </physiologicalReaction>
</comment>
<dbReference type="Proteomes" id="UP000308953">
    <property type="component" value="Unassembled WGS sequence"/>
</dbReference>
<dbReference type="InterPro" id="IPR002110">
    <property type="entry name" value="Ankyrin_rpt"/>
</dbReference>
<dbReference type="EC" id="3.1.1.4" evidence="1"/>
<feature type="repeat" description="ANK" evidence="5">
    <location>
        <begin position="899"/>
        <end position="921"/>
    </location>
</feature>
<dbReference type="InterPro" id="IPR027417">
    <property type="entry name" value="P-loop_NTPase"/>
</dbReference>
<evidence type="ECO:0000256" key="1">
    <source>
        <dbReference type="ARBA" id="ARBA00013278"/>
    </source>
</evidence>
<dbReference type="InterPro" id="IPR056884">
    <property type="entry name" value="NPHP3-like_N"/>
</dbReference>
<dbReference type="SUPFAM" id="SSF48403">
    <property type="entry name" value="Ankyrin repeat"/>
    <property type="match status" value="1"/>
</dbReference>
<dbReference type="PROSITE" id="PS50088">
    <property type="entry name" value="ANK_REPEAT"/>
    <property type="match status" value="1"/>
</dbReference>
<dbReference type="EMBL" id="QZAV01000183">
    <property type="protein sequence ID" value="THX36128.1"/>
    <property type="molecule type" value="Genomic_DNA"/>
</dbReference>
<dbReference type="Gene3D" id="3.40.1090.10">
    <property type="entry name" value="Cytosolic phospholipase A2 catalytic domain"/>
    <property type="match status" value="1"/>
</dbReference>
<keyword evidence="3 6" id="KW-0443">Lipid metabolism</keyword>
<evidence type="ECO:0000256" key="6">
    <source>
        <dbReference type="PROSITE-ProRule" id="PRU01161"/>
    </source>
</evidence>
<dbReference type="SUPFAM" id="SSF52540">
    <property type="entry name" value="P-loop containing nucleoside triphosphate hydrolases"/>
    <property type="match status" value="1"/>
</dbReference>
<evidence type="ECO:0000256" key="3">
    <source>
        <dbReference type="ARBA" id="ARBA00023098"/>
    </source>
</evidence>